<dbReference type="PANTHER" id="PTHR43818:SF5">
    <property type="entry name" value="OXIDOREDUCTASE FAMILY PROTEIN"/>
    <property type="match status" value="1"/>
</dbReference>
<accession>X0W378</accession>
<protein>
    <recommendedName>
        <fullName evidence="2">Gfo/Idh/MocA-like oxidoreductase bacterial type C-terminal domain-containing protein</fullName>
    </recommendedName>
</protein>
<evidence type="ECO:0008006" key="2">
    <source>
        <dbReference type="Google" id="ProtNLM"/>
    </source>
</evidence>
<proteinExistence type="predicted"/>
<sequence length="198" mass="22087">LSGDDVPQSLVHNLDRASWVMHNKVPVKCHGLGGRSSMTEPIYGDVFDHHSVIYECDNGVRIYAFCRTITGCHNDSSSVVLGSKGKASITQCRIWGETNWRWKGRCNPYQIEHDVLFAAIRASKPVNNGDYMARSTMVGVMGQISCYTGKEVTWEQINQSDFYYPPKPEDCRDNMDPPVKAGAHGSYPVPKPGFAKMI</sequence>
<feature type="non-terminal residue" evidence="1">
    <location>
        <position position="1"/>
    </location>
</feature>
<gene>
    <name evidence="1" type="ORF">S01H1_56509</name>
</gene>
<organism evidence="1">
    <name type="scientific">marine sediment metagenome</name>
    <dbReference type="NCBI Taxonomy" id="412755"/>
    <lineage>
        <taxon>unclassified sequences</taxon>
        <taxon>metagenomes</taxon>
        <taxon>ecological metagenomes</taxon>
    </lineage>
</organism>
<evidence type="ECO:0000313" key="1">
    <source>
        <dbReference type="EMBL" id="GAG19063.1"/>
    </source>
</evidence>
<reference evidence="1" key="1">
    <citation type="journal article" date="2014" name="Front. Microbiol.">
        <title>High frequency of phylogenetically diverse reductive dehalogenase-homologous genes in deep subseafloor sedimentary metagenomes.</title>
        <authorList>
            <person name="Kawai M."/>
            <person name="Futagami T."/>
            <person name="Toyoda A."/>
            <person name="Takaki Y."/>
            <person name="Nishi S."/>
            <person name="Hori S."/>
            <person name="Arai W."/>
            <person name="Tsubouchi T."/>
            <person name="Morono Y."/>
            <person name="Uchiyama I."/>
            <person name="Ito T."/>
            <person name="Fujiyama A."/>
            <person name="Inagaki F."/>
            <person name="Takami H."/>
        </authorList>
    </citation>
    <scope>NUCLEOTIDE SEQUENCE</scope>
    <source>
        <strain evidence="1">Expedition CK06-06</strain>
    </source>
</reference>
<dbReference type="AlphaFoldDB" id="X0W378"/>
<dbReference type="PANTHER" id="PTHR43818">
    <property type="entry name" value="BCDNA.GH03377"/>
    <property type="match status" value="1"/>
</dbReference>
<name>X0W378_9ZZZZ</name>
<dbReference type="SUPFAM" id="SSF55347">
    <property type="entry name" value="Glyceraldehyde-3-phosphate dehydrogenase-like, C-terminal domain"/>
    <property type="match status" value="1"/>
</dbReference>
<dbReference type="InterPro" id="IPR050463">
    <property type="entry name" value="Gfo/Idh/MocA_oxidrdct_glycsds"/>
</dbReference>
<comment type="caution">
    <text evidence="1">The sequence shown here is derived from an EMBL/GenBank/DDBJ whole genome shotgun (WGS) entry which is preliminary data.</text>
</comment>
<dbReference type="Gene3D" id="3.30.360.10">
    <property type="entry name" value="Dihydrodipicolinate Reductase, domain 2"/>
    <property type="match status" value="1"/>
</dbReference>
<dbReference type="EMBL" id="BARS01036802">
    <property type="protein sequence ID" value="GAG19063.1"/>
    <property type="molecule type" value="Genomic_DNA"/>
</dbReference>